<reference evidence="1 2" key="1">
    <citation type="submission" date="2024-10" db="EMBL/GenBank/DDBJ databases">
        <title>The Natural Products Discovery Center: Release of the First 8490 Sequenced Strains for Exploring Actinobacteria Biosynthetic Diversity.</title>
        <authorList>
            <person name="Kalkreuter E."/>
            <person name="Kautsar S.A."/>
            <person name="Yang D."/>
            <person name="Bader C.D."/>
            <person name="Teijaro C.N."/>
            <person name="Fluegel L."/>
            <person name="Davis C.M."/>
            <person name="Simpson J.R."/>
            <person name="Lauterbach L."/>
            <person name="Steele A.D."/>
            <person name="Gui C."/>
            <person name="Meng S."/>
            <person name="Li G."/>
            <person name="Viehrig K."/>
            <person name="Ye F."/>
            <person name="Su P."/>
            <person name="Kiefer A.F."/>
            <person name="Nichols A."/>
            <person name="Cepeda A.J."/>
            <person name="Yan W."/>
            <person name="Fan B."/>
            <person name="Jiang Y."/>
            <person name="Adhikari A."/>
            <person name="Zheng C.-J."/>
            <person name="Schuster L."/>
            <person name="Cowan T.M."/>
            <person name="Smanski M.J."/>
            <person name="Chevrette M.G."/>
            <person name="De Carvalho L.P.S."/>
            <person name="Shen B."/>
        </authorList>
    </citation>
    <scope>NUCLEOTIDE SEQUENCE [LARGE SCALE GENOMIC DNA]</scope>
    <source>
        <strain evidence="1 2">NPDC053399</strain>
    </source>
</reference>
<protein>
    <submittedName>
        <fullName evidence="1">Uncharacterized protein</fullName>
    </submittedName>
</protein>
<evidence type="ECO:0000313" key="1">
    <source>
        <dbReference type="EMBL" id="MFI9101021.1"/>
    </source>
</evidence>
<sequence>MPEELWAGQIDRALEHHPQALTRDELSAATGLRHLEIRRALAWKRHRDRRRYEQDPQTPEVG</sequence>
<comment type="caution">
    <text evidence="1">The sequence shown here is derived from an EMBL/GenBank/DDBJ whole genome shotgun (WGS) entry which is preliminary data.</text>
</comment>
<evidence type="ECO:0000313" key="2">
    <source>
        <dbReference type="Proteomes" id="UP001614394"/>
    </source>
</evidence>
<accession>A0ABW8C6F8</accession>
<keyword evidence="2" id="KW-1185">Reference proteome</keyword>
<name>A0ABW8C6F8_9ACTN</name>
<dbReference type="EMBL" id="JBITYG010000002">
    <property type="protein sequence ID" value="MFI9101021.1"/>
    <property type="molecule type" value="Genomic_DNA"/>
</dbReference>
<proteinExistence type="predicted"/>
<dbReference type="RefSeq" id="WP_399646942.1">
    <property type="nucleotide sequence ID" value="NZ_JBITYG010000002.1"/>
</dbReference>
<dbReference type="Proteomes" id="UP001614394">
    <property type="component" value="Unassembled WGS sequence"/>
</dbReference>
<organism evidence="1 2">
    <name type="scientific">Streptomyces fildesensis</name>
    <dbReference type="NCBI Taxonomy" id="375757"/>
    <lineage>
        <taxon>Bacteria</taxon>
        <taxon>Bacillati</taxon>
        <taxon>Actinomycetota</taxon>
        <taxon>Actinomycetes</taxon>
        <taxon>Kitasatosporales</taxon>
        <taxon>Streptomycetaceae</taxon>
        <taxon>Streptomyces</taxon>
    </lineage>
</organism>
<gene>
    <name evidence="1" type="ORF">ACIGXA_10895</name>
</gene>